<proteinExistence type="predicted"/>
<accession>A0A4S5E8M1</accession>
<dbReference type="AlphaFoldDB" id="A0A4S5E8M1"/>
<dbReference type="OrthoDB" id="5493262at2"/>
<dbReference type="PANTHER" id="PTHR41913:SF1">
    <property type="entry name" value="DUF1684 DOMAIN-CONTAINING PROTEIN"/>
    <property type="match status" value="1"/>
</dbReference>
<sequence>MTATTALATADWRRRVFGLYDDVRDRAVSHSPEAAHALWQEGRDDLFGNHSASALSKDARGTFHGLTVAPYDPAFRFEPLVEAGGAGEVMDVATGTDGVVHFRRLGSVSLPGLGTLALWQLASYGGGLFLPLHDRTAGVPGGSYGGGRYVLDTIKGAHLGEGRTPGSLVVDLNFAYNPSCAYDEEWACPLPGPANRLASEVPVGELYRDYTRG</sequence>
<dbReference type="InterPro" id="IPR012467">
    <property type="entry name" value="DUF1684"/>
</dbReference>
<gene>
    <name evidence="1" type="ORF">E8P82_03730</name>
</gene>
<dbReference type="Pfam" id="PF07920">
    <property type="entry name" value="DUF1684"/>
    <property type="match status" value="1"/>
</dbReference>
<keyword evidence="2" id="KW-1185">Reference proteome</keyword>
<dbReference type="Proteomes" id="UP000305233">
    <property type="component" value="Unassembled WGS sequence"/>
</dbReference>
<comment type="caution">
    <text evidence="1">The sequence shown here is derived from an EMBL/GenBank/DDBJ whole genome shotgun (WGS) entry which is preliminary data.</text>
</comment>
<evidence type="ECO:0000313" key="1">
    <source>
        <dbReference type="EMBL" id="THJ67944.1"/>
    </source>
</evidence>
<evidence type="ECO:0000313" key="2">
    <source>
        <dbReference type="Proteomes" id="UP000305233"/>
    </source>
</evidence>
<organism evidence="1 2">
    <name type="scientific">Arthrobacter echini</name>
    <dbReference type="NCBI Taxonomy" id="1529066"/>
    <lineage>
        <taxon>Bacteria</taxon>
        <taxon>Bacillati</taxon>
        <taxon>Actinomycetota</taxon>
        <taxon>Actinomycetes</taxon>
        <taxon>Micrococcales</taxon>
        <taxon>Micrococcaceae</taxon>
        <taxon>Arthrobacter</taxon>
    </lineage>
</organism>
<dbReference type="RefSeq" id="WP_136453141.1">
    <property type="nucleotide sequence ID" value="NZ_SSWH01000002.1"/>
</dbReference>
<protein>
    <submittedName>
        <fullName evidence="1">DUF1684 domain-containing protein</fullName>
    </submittedName>
</protein>
<reference evidence="1 2" key="1">
    <citation type="submission" date="2019-04" db="EMBL/GenBank/DDBJ databases">
        <authorList>
            <person name="Liu Q."/>
            <person name="Xin Y.-H."/>
        </authorList>
    </citation>
    <scope>NUCLEOTIDE SEQUENCE [LARGE SCALE GENOMIC DNA]</scope>
    <source>
        <strain evidence="1 2">AM23</strain>
    </source>
</reference>
<name>A0A4S5E8M1_9MICC</name>
<dbReference type="EMBL" id="SSWH01000002">
    <property type="protein sequence ID" value="THJ67944.1"/>
    <property type="molecule type" value="Genomic_DNA"/>
</dbReference>
<dbReference type="PANTHER" id="PTHR41913">
    <property type="entry name" value="DUF1684 DOMAIN-CONTAINING PROTEIN"/>
    <property type="match status" value="1"/>
</dbReference>